<dbReference type="SUPFAM" id="SSF51905">
    <property type="entry name" value="FAD/NAD(P)-binding domain"/>
    <property type="match status" value="1"/>
</dbReference>
<feature type="domain" description="FAD/NAD(P)-binding" evidence="1">
    <location>
        <begin position="153"/>
        <end position="264"/>
    </location>
</feature>
<dbReference type="GeneID" id="37110877"/>
<dbReference type="OrthoDB" id="202203at2759"/>
<dbReference type="PANTHER" id="PTHR43735:SF11">
    <property type="entry name" value="HYPOTHETICAL OXIDOREDUCTASE (EUROFUNG)"/>
    <property type="match status" value="1"/>
</dbReference>
<comment type="caution">
    <text evidence="2">The sequence shown here is derived from an EMBL/GenBank/DDBJ whole genome shotgun (WGS) entry which is preliminary data.</text>
</comment>
<dbReference type="Gene3D" id="3.50.50.100">
    <property type="match status" value="1"/>
</dbReference>
<organism evidence="2 3">
    <name type="scientific">Aspergillus sclerotioniger CBS 115572</name>
    <dbReference type="NCBI Taxonomy" id="1450535"/>
    <lineage>
        <taxon>Eukaryota</taxon>
        <taxon>Fungi</taxon>
        <taxon>Dikarya</taxon>
        <taxon>Ascomycota</taxon>
        <taxon>Pezizomycotina</taxon>
        <taxon>Eurotiomycetes</taxon>
        <taxon>Eurotiomycetidae</taxon>
        <taxon>Eurotiales</taxon>
        <taxon>Aspergillaceae</taxon>
        <taxon>Aspergillus</taxon>
        <taxon>Aspergillus subgen. Circumdati</taxon>
    </lineage>
</organism>
<dbReference type="GO" id="GO:0004174">
    <property type="term" value="F:electron-transferring-flavoprotein dehydrogenase activity"/>
    <property type="evidence" value="ECO:0007669"/>
    <property type="project" value="TreeGrafter"/>
</dbReference>
<dbReference type="Pfam" id="PF07992">
    <property type="entry name" value="Pyr_redox_2"/>
    <property type="match status" value="1"/>
</dbReference>
<dbReference type="GO" id="GO:0050660">
    <property type="term" value="F:flavin adenine dinucleotide binding"/>
    <property type="evidence" value="ECO:0007669"/>
    <property type="project" value="TreeGrafter"/>
</dbReference>
<reference evidence="2 3" key="1">
    <citation type="submission" date="2016-12" db="EMBL/GenBank/DDBJ databases">
        <title>The genomes of Aspergillus section Nigri reveals drivers in fungal speciation.</title>
        <authorList>
            <consortium name="DOE Joint Genome Institute"/>
            <person name="Vesth T.C."/>
            <person name="Nybo J."/>
            <person name="Theobald S."/>
            <person name="Brandl J."/>
            <person name="Frisvad J.C."/>
            <person name="Nielsen K.F."/>
            <person name="Lyhne E.K."/>
            <person name="Kogle M.E."/>
            <person name="Kuo A."/>
            <person name="Riley R."/>
            <person name="Clum A."/>
            <person name="Nolan M."/>
            <person name="Lipzen A."/>
            <person name="Salamov A."/>
            <person name="Henrissat B."/>
            <person name="Wiebenga A."/>
            <person name="De Vries R.P."/>
            <person name="Grigoriev I.V."/>
            <person name="Mortensen U.H."/>
            <person name="Andersen M.R."/>
            <person name="Baker S.E."/>
        </authorList>
    </citation>
    <scope>NUCLEOTIDE SEQUENCE [LARGE SCALE GENOMIC DNA]</scope>
    <source>
        <strain evidence="2 3">CBS 115572</strain>
    </source>
</reference>
<feature type="non-terminal residue" evidence="2">
    <location>
        <position position="264"/>
    </location>
</feature>
<accession>A0A317V2S4</accession>
<dbReference type="Proteomes" id="UP000246702">
    <property type="component" value="Unassembled WGS sequence"/>
</dbReference>
<evidence type="ECO:0000313" key="3">
    <source>
        <dbReference type="Proteomes" id="UP000246702"/>
    </source>
</evidence>
<evidence type="ECO:0000313" key="2">
    <source>
        <dbReference type="EMBL" id="PWY67137.1"/>
    </source>
</evidence>
<dbReference type="InterPro" id="IPR036188">
    <property type="entry name" value="FAD/NAD-bd_sf"/>
</dbReference>
<dbReference type="Gene3D" id="3.50.50.60">
    <property type="entry name" value="FAD/NAD(P)-binding domain"/>
    <property type="match status" value="2"/>
</dbReference>
<evidence type="ECO:0000259" key="1">
    <source>
        <dbReference type="Pfam" id="PF07992"/>
    </source>
</evidence>
<protein>
    <submittedName>
        <fullName evidence="2">FAD/NAD(P)-binding domain-containing protein</fullName>
    </submittedName>
</protein>
<sequence length="264" mass="28998">MLFEIHLILKTVRLAIRHFTNLFQHALQCQFQRLTYHPMSQSKTILVIGASFAGYHAARCLSARIPTGYRVVVVEKNSHFQLTWVLPRFSVVPGYERQAFIPYGGYLAPAGWGFGSGLGGVVRVLPDMGVGGGRVELEDGRVVGYEYLGMYPGKNVTLVHSRERLLGRAGGDGGRFTERVLEELEVLGVRVVLGERVVEGDDGVRLKSGEVVPCDCLVKCVGQRPNSGLVQEWSPLSVSETGHVRVRPTLQIADEAFDCIYAAG</sequence>
<name>A0A317V2S4_9EURO</name>
<dbReference type="InterPro" id="IPR023753">
    <property type="entry name" value="FAD/NAD-binding_dom"/>
</dbReference>
<dbReference type="PANTHER" id="PTHR43735">
    <property type="entry name" value="APOPTOSIS-INDUCING FACTOR 1"/>
    <property type="match status" value="1"/>
</dbReference>
<dbReference type="AlphaFoldDB" id="A0A317V2S4"/>
<dbReference type="RefSeq" id="XP_025461859.1">
    <property type="nucleotide sequence ID" value="XM_025608734.1"/>
</dbReference>
<dbReference type="EMBL" id="MSFK01000049">
    <property type="protein sequence ID" value="PWY67137.1"/>
    <property type="molecule type" value="Genomic_DNA"/>
</dbReference>
<dbReference type="STRING" id="1450535.A0A317V2S4"/>
<keyword evidence="3" id="KW-1185">Reference proteome</keyword>
<gene>
    <name evidence="2" type="ORF">BO94DRAFT_479114</name>
</gene>
<dbReference type="GO" id="GO:0005737">
    <property type="term" value="C:cytoplasm"/>
    <property type="evidence" value="ECO:0007669"/>
    <property type="project" value="TreeGrafter"/>
</dbReference>
<proteinExistence type="predicted"/>